<dbReference type="EMBL" id="CP144693">
    <property type="protein sequence ID" value="WVZ01327.1"/>
    <property type="molecule type" value="Genomic_DNA"/>
</dbReference>
<accession>A0AAQ3N2G2</accession>
<sequence>MVKRSAGFEGKDATLKARIHVSTPTLSINTSPSKRLTVGCISSGTFCLHSSMKLSNFLLPPFRISLAKWIHTRFSSNFQAQPGMPSFTLVPYVHKQCLASTPGNPSDTSVLTTSSSFKALSDQSFNTEFFKSIPRIMSM</sequence>
<gene>
    <name evidence="1" type="ORF">V8G54_027396</name>
</gene>
<name>A0AAQ3N2G2_VIGMU</name>
<evidence type="ECO:0000313" key="1">
    <source>
        <dbReference type="EMBL" id="WVZ01327.1"/>
    </source>
</evidence>
<evidence type="ECO:0000313" key="2">
    <source>
        <dbReference type="Proteomes" id="UP001374535"/>
    </source>
</evidence>
<organism evidence="1 2">
    <name type="scientific">Vigna mungo</name>
    <name type="common">Black gram</name>
    <name type="synonym">Phaseolus mungo</name>
    <dbReference type="NCBI Taxonomy" id="3915"/>
    <lineage>
        <taxon>Eukaryota</taxon>
        <taxon>Viridiplantae</taxon>
        <taxon>Streptophyta</taxon>
        <taxon>Embryophyta</taxon>
        <taxon>Tracheophyta</taxon>
        <taxon>Spermatophyta</taxon>
        <taxon>Magnoliopsida</taxon>
        <taxon>eudicotyledons</taxon>
        <taxon>Gunneridae</taxon>
        <taxon>Pentapetalae</taxon>
        <taxon>rosids</taxon>
        <taxon>fabids</taxon>
        <taxon>Fabales</taxon>
        <taxon>Fabaceae</taxon>
        <taxon>Papilionoideae</taxon>
        <taxon>50 kb inversion clade</taxon>
        <taxon>NPAAA clade</taxon>
        <taxon>indigoferoid/millettioid clade</taxon>
        <taxon>Phaseoleae</taxon>
        <taxon>Vigna</taxon>
    </lineage>
</organism>
<keyword evidence="2" id="KW-1185">Reference proteome</keyword>
<proteinExistence type="predicted"/>
<dbReference type="AlphaFoldDB" id="A0AAQ3N2G2"/>
<dbReference type="Proteomes" id="UP001374535">
    <property type="component" value="Chromosome 8"/>
</dbReference>
<protein>
    <submittedName>
        <fullName evidence="1">Uncharacterized protein</fullName>
    </submittedName>
</protein>
<reference evidence="1 2" key="1">
    <citation type="journal article" date="2023" name="Life. Sci Alliance">
        <title>Evolutionary insights into 3D genome organization and epigenetic landscape of Vigna mungo.</title>
        <authorList>
            <person name="Junaid A."/>
            <person name="Singh B."/>
            <person name="Bhatia S."/>
        </authorList>
    </citation>
    <scope>NUCLEOTIDE SEQUENCE [LARGE SCALE GENOMIC DNA]</scope>
    <source>
        <strain evidence="1">Urdbean</strain>
    </source>
</reference>